<gene>
    <name evidence="2" type="ORF">BCR39DRAFT_589997</name>
</gene>
<reference evidence="2 3" key="1">
    <citation type="submission" date="2016-07" db="EMBL/GenBank/DDBJ databases">
        <title>Pervasive Adenine N6-methylation of Active Genes in Fungi.</title>
        <authorList>
            <consortium name="DOE Joint Genome Institute"/>
            <person name="Mondo S.J."/>
            <person name="Dannebaum R.O."/>
            <person name="Kuo R.C."/>
            <person name="Labutti K."/>
            <person name="Haridas S."/>
            <person name="Kuo A."/>
            <person name="Salamov A."/>
            <person name="Ahrendt S.R."/>
            <person name="Lipzen A."/>
            <person name="Sullivan W."/>
            <person name="Andreopoulos W.B."/>
            <person name="Clum A."/>
            <person name="Lindquist E."/>
            <person name="Daum C."/>
            <person name="Ramamoorthy G.K."/>
            <person name="Gryganskyi A."/>
            <person name="Culley D."/>
            <person name="Magnuson J.K."/>
            <person name="James T.Y."/>
            <person name="O'Malley M.A."/>
            <person name="Stajich J.E."/>
            <person name="Spatafora J.W."/>
            <person name="Visel A."/>
            <person name="Grigoriev I.V."/>
        </authorList>
    </citation>
    <scope>NUCLEOTIDE SEQUENCE [LARGE SCALE GENOMIC DNA]</scope>
    <source>
        <strain evidence="2 3">68-887.2</strain>
    </source>
</reference>
<name>A0A1Y2AT03_9TREE</name>
<comment type="caution">
    <text evidence="2">The sequence shown here is derived from an EMBL/GenBank/DDBJ whole genome shotgun (WGS) entry which is preliminary data.</text>
</comment>
<dbReference type="InParanoid" id="A0A1Y2AT03"/>
<feature type="region of interest" description="Disordered" evidence="1">
    <location>
        <begin position="1"/>
        <end position="21"/>
    </location>
</feature>
<proteinExistence type="predicted"/>
<protein>
    <submittedName>
        <fullName evidence="2">Uncharacterized protein</fullName>
    </submittedName>
</protein>
<evidence type="ECO:0000256" key="1">
    <source>
        <dbReference type="SAM" id="MobiDB-lite"/>
    </source>
</evidence>
<dbReference type="OrthoDB" id="2565127at2759"/>
<keyword evidence="3" id="KW-1185">Reference proteome</keyword>
<accession>A0A1Y2AT03</accession>
<dbReference type="Proteomes" id="UP000193986">
    <property type="component" value="Unassembled WGS sequence"/>
</dbReference>
<dbReference type="AlphaFoldDB" id="A0A1Y2AT03"/>
<organism evidence="2 3">
    <name type="scientific">Naematelia encephala</name>
    <dbReference type="NCBI Taxonomy" id="71784"/>
    <lineage>
        <taxon>Eukaryota</taxon>
        <taxon>Fungi</taxon>
        <taxon>Dikarya</taxon>
        <taxon>Basidiomycota</taxon>
        <taxon>Agaricomycotina</taxon>
        <taxon>Tremellomycetes</taxon>
        <taxon>Tremellales</taxon>
        <taxon>Naemateliaceae</taxon>
        <taxon>Naematelia</taxon>
    </lineage>
</organism>
<feature type="compositionally biased region" description="Low complexity" evidence="1">
    <location>
        <begin position="1"/>
        <end position="20"/>
    </location>
</feature>
<sequence>MNSSTFPSPSRTVSPVSSSSYHLAMRPQIDEDMSYMKQEPSSGVSPVFHHLSLTRSASPSAYHHHGAYTHQTPTSRTRLTHRRTKSLYTHPRQLGFMLLPLPLAAQPYPSPLSPCTNPLSRRTPFPTTSDASNIHERHMMVNPQIAAHLKRGGTVRVRSVDGDRCWRISL</sequence>
<evidence type="ECO:0000313" key="3">
    <source>
        <dbReference type="Proteomes" id="UP000193986"/>
    </source>
</evidence>
<dbReference type="EMBL" id="MCFC01000054">
    <property type="protein sequence ID" value="ORY25718.1"/>
    <property type="molecule type" value="Genomic_DNA"/>
</dbReference>
<evidence type="ECO:0000313" key="2">
    <source>
        <dbReference type="EMBL" id="ORY25718.1"/>
    </source>
</evidence>